<dbReference type="EMBL" id="FQZR01000003">
    <property type="protein sequence ID" value="SHJ13687.1"/>
    <property type="molecule type" value="Genomic_DNA"/>
</dbReference>
<evidence type="ECO:0000256" key="5">
    <source>
        <dbReference type="ARBA" id="ARBA00022741"/>
    </source>
</evidence>
<dbReference type="InterPro" id="IPR036565">
    <property type="entry name" value="Mur-like_cat_sf"/>
</dbReference>
<dbReference type="InterPro" id="IPR013221">
    <property type="entry name" value="Mur_ligase_cen"/>
</dbReference>
<feature type="domain" description="Mur ligase central" evidence="10">
    <location>
        <begin position="118"/>
        <end position="252"/>
    </location>
</feature>
<proteinExistence type="inferred from homology"/>
<dbReference type="Pfam" id="PF02875">
    <property type="entry name" value="Mur_ligase_C"/>
    <property type="match status" value="1"/>
</dbReference>
<dbReference type="EC" id="6.3.2.9" evidence="7 8"/>
<protein>
    <recommendedName>
        <fullName evidence="7 8">UDP-N-acetylmuramoylalanine--D-glutamate ligase</fullName>
        <ecNumber evidence="7 8">6.3.2.9</ecNumber>
    </recommendedName>
    <alternativeName>
        <fullName evidence="7">D-glutamic acid-adding enzyme</fullName>
    </alternativeName>
    <alternativeName>
        <fullName evidence="7">UDP-N-acetylmuramoyl-L-alanyl-D-glutamate synthetase</fullName>
    </alternativeName>
</protein>
<dbReference type="SUPFAM" id="SSF51735">
    <property type="entry name" value="NAD(P)-binding Rossmann-fold domains"/>
    <property type="match status" value="1"/>
</dbReference>
<keyword evidence="7 8" id="KW-0961">Cell wall biogenesis/degradation</keyword>
<dbReference type="SUPFAM" id="SSF53244">
    <property type="entry name" value="MurD-like peptide ligases, peptide-binding domain"/>
    <property type="match status" value="1"/>
</dbReference>
<keyword evidence="7 8" id="KW-0132">Cell division</keyword>
<feature type="binding site" evidence="7">
    <location>
        <begin position="120"/>
        <end position="126"/>
    </location>
    <ligand>
        <name>ATP</name>
        <dbReference type="ChEBI" id="CHEBI:30616"/>
    </ligand>
</feature>
<comment type="subcellular location">
    <subcellularLocation>
        <location evidence="1 7 8">Cytoplasm</location>
    </subcellularLocation>
</comment>
<dbReference type="GO" id="GO:0071555">
    <property type="term" value="P:cell wall organization"/>
    <property type="evidence" value="ECO:0007669"/>
    <property type="project" value="UniProtKB-KW"/>
</dbReference>
<dbReference type="Gene3D" id="3.40.1190.10">
    <property type="entry name" value="Mur-like, catalytic domain"/>
    <property type="match status" value="1"/>
</dbReference>
<keyword evidence="7 8" id="KW-0573">Peptidoglycan synthesis</keyword>
<evidence type="ECO:0000259" key="9">
    <source>
        <dbReference type="Pfam" id="PF02875"/>
    </source>
</evidence>
<dbReference type="Gene3D" id="3.90.190.20">
    <property type="entry name" value="Mur ligase, C-terminal domain"/>
    <property type="match status" value="1"/>
</dbReference>
<comment type="similarity">
    <text evidence="7">Belongs to the MurCDEF family.</text>
</comment>
<evidence type="ECO:0000256" key="1">
    <source>
        <dbReference type="ARBA" id="ARBA00004496"/>
    </source>
</evidence>
<keyword evidence="7 8" id="KW-0131">Cell cycle</keyword>
<keyword evidence="7 8" id="KW-0133">Cell shape</keyword>
<dbReference type="GO" id="GO:0008360">
    <property type="term" value="P:regulation of cell shape"/>
    <property type="evidence" value="ECO:0007669"/>
    <property type="project" value="UniProtKB-KW"/>
</dbReference>
<keyword evidence="6 7" id="KW-0067">ATP-binding</keyword>
<dbReference type="Pfam" id="PF21799">
    <property type="entry name" value="MurD-like_N"/>
    <property type="match status" value="1"/>
</dbReference>
<comment type="function">
    <text evidence="7 8">Cell wall formation. Catalyzes the addition of glutamate to the nucleotide precursor UDP-N-acetylmuramoyl-L-alanine (UMA).</text>
</comment>
<evidence type="ECO:0000256" key="7">
    <source>
        <dbReference type="HAMAP-Rule" id="MF_00639"/>
    </source>
</evidence>
<dbReference type="Pfam" id="PF08245">
    <property type="entry name" value="Mur_ligase_M"/>
    <property type="match status" value="1"/>
</dbReference>
<comment type="catalytic activity">
    <reaction evidence="7 8">
        <text>UDP-N-acetyl-alpha-D-muramoyl-L-alanine + D-glutamate + ATP = UDP-N-acetyl-alpha-D-muramoyl-L-alanyl-D-glutamate + ADP + phosphate + H(+)</text>
        <dbReference type="Rhea" id="RHEA:16429"/>
        <dbReference type="ChEBI" id="CHEBI:15378"/>
        <dbReference type="ChEBI" id="CHEBI:29986"/>
        <dbReference type="ChEBI" id="CHEBI:30616"/>
        <dbReference type="ChEBI" id="CHEBI:43474"/>
        <dbReference type="ChEBI" id="CHEBI:83898"/>
        <dbReference type="ChEBI" id="CHEBI:83900"/>
        <dbReference type="ChEBI" id="CHEBI:456216"/>
        <dbReference type="EC" id="6.3.2.9"/>
    </reaction>
</comment>
<dbReference type="SUPFAM" id="SSF53623">
    <property type="entry name" value="MurD-like peptide ligases, catalytic domain"/>
    <property type="match status" value="1"/>
</dbReference>
<evidence type="ECO:0000313" key="11">
    <source>
        <dbReference type="EMBL" id="SHJ13687.1"/>
    </source>
</evidence>
<dbReference type="RefSeq" id="WP_020000277.1">
    <property type="nucleotide sequence ID" value="NZ_CP192219.1"/>
</dbReference>
<dbReference type="InterPro" id="IPR036291">
    <property type="entry name" value="NAD(P)-bd_dom_sf"/>
</dbReference>
<dbReference type="GO" id="GO:0005524">
    <property type="term" value="F:ATP binding"/>
    <property type="evidence" value="ECO:0007669"/>
    <property type="project" value="UniProtKB-UniRule"/>
</dbReference>
<dbReference type="UniPathway" id="UPA00219"/>
<dbReference type="InterPro" id="IPR036615">
    <property type="entry name" value="Mur_ligase_C_dom_sf"/>
</dbReference>
<dbReference type="PANTHER" id="PTHR43692:SF1">
    <property type="entry name" value="UDP-N-ACETYLMURAMOYLALANINE--D-GLUTAMATE LIGASE"/>
    <property type="match status" value="1"/>
</dbReference>
<keyword evidence="4 7" id="KW-0436">Ligase</keyword>
<gene>
    <name evidence="7" type="primary">murD</name>
    <name evidence="11" type="ORF">SAMN05660830_01758</name>
</gene>
<dbReference type="GO" id="GO:0008764">
    <property type="term" value="F:UDP-N-acetylmuramoylalanine-D-glutamate ligase activity"/>
    <property type="evidence" value="ECO:0007669"/>
    <property type="project" value="UniProtKB-UniRule"/>
</dbReference>
<evidence type="ECO:0000256" key="3">
    <source>
        <dbReference type="ARBA" id="ARBA00022490"/>
    </source>
</evidence>
<evidence type="ECO:0000256" key="6">
    <source>
        <dbReference type="ARBA" id="ARBA00022840"/>
    </source>
</evidence>
<evidence type="ECO:0000256" key="2">
    <source>
        <dbReference type="ARBA" id="ARBA00004752"/>
    </source>
</evidence>
<evidence type="ECO:0000313" key="12">
    <source>
        <dbReference type="Proteomes" id="UP000184001"/>
    </source>
</evidence>
<dbReference type="HAMAP" id="MF_00639">
    <property type="entry name" value="MurD"/>
    <property type="match status" value="1"/>
</dbReference>
<dbReference type="GO" id="GO:0005737">
    <property type="term" value="C:cytoplasm"/>
    <property type="evidence" value="ECO:0007669"/>
    <property type="project" value="UniProtKB-SubCell"/>
</dbReference>
<keyword evidence="5 7" id="KW-0547">Nucleotide-binding</keyword>
<evidence type="ECO:0000259" key="10">
    <source>
        <dbReference type="Pfam" id="PF08245"/>
    </source>
</evidence>
<dbReference type="GO" id="GO:0009252">
    <property type="term" value="P:peptidoglycan biosynthetic process"/>
    <property type="evidence" value="ECO:0007669"/>
    <property type="project" value="UniProtKB-UniRule"/>
</dbReference>
<organism evidence="11 12">
    <name type="scientific">Halodesulfovibrio aestuarii</name>
    <dbReference type="NCBI Taxonomy" id="126333"/>
    <lineage>
        <taxon>Bacteria</taxon>
        <taxon>Pseudomonadati</taxon>
        <taxon>Thermodesulfobacteriota</taxon>
        <taxon>Desulfovibrionia</taxon>
        <taxon>Desulfovibrionales</taxon>
        <taxon>Desulfovibrionaceae</taxon>
        <taxon>Halodesulfovibrio</taxon>
    </lineage>
</organism>
<dbReference type="PANTHER" id="PTHR43692">
    <property type="entry name" value="UDP-N-ACETYLMURAMOYLALANINE--D-GLUTAMATE LIGASE"/>
    <property type="match status" value="1"/>
</dbReference>
<evidence type="ECO:0000256" key="8">
    <source>
        <dbReference type="RuleBase" id="RU003664"/>
    </source>
</evidence>
<name>A0A8G2C9Q8_9BACT</name>
<dbReference type="Gene3D" id="3.40.50.720">
    <property type="entry name" value="NAD(P)-binding Rossmann-like Domain"/>
    <property type="match status" value="1"/>
</dbReference>
<reference evidence="11 12" key="1">
    <citation type="submission" date="2016-11" db="EMBL/GenBank/DDBJ databases">
        <authorList>
            <person name="Varghese N."/>
            <person name="Submissions S."/>
        </authorList>
    </citation>
    <scope>NUCLEOTIDE SEQUENCE [LARGE SCALE GENOMIC DNA]</scope>
    <source>
        <strain evidence="11 12">DSM 17919</strain>
    </source>
</reference>
<comment type="caution">
    <text evidence="11">The sequence shown here is derived from an EMBL/GenBank/DDBJ whole genome shotgun (WGS) entry which is preliminary data.</text>
</comment>
<dbReference type="GO" id="GO:0051301">
    <property type="term" value="P:cell division"/>
    <property type="evidence" value="ECO:0007669"/>
    <property type="project" value="UniProtKB-KW"/>
</dbReference>
<evidence type="ECO:0000256" key="4">
    <source>
        <dbReference type="ARBA" id="ARBA00022598"/>
    </source>
</evidence>
<dbReference type="AlphaFoldDB" id="A0A8G2C9Q8"/>
<dbReference type="Proteomes" id="UP000184001">
    <property type="component" value="Unassembled WGS sequence"/>
</dbReference>
<sequence length="433" mass="46719">MEYRPQVVTPGCKAVVVGTGRSGQAAARLLHSLGASVRIVNMNEESVPETFRKTIAECGFETAFGPHTAEQFAGADVVVPSPGVPMLKLAAFIPEQAVVLAEVELAWSCVPHLPTIAVTGTNGKTTTVRLCDAMLRKAGKRVFLGGNIGTPLSEFVLERQEADVLVLEVSSFQLQTCRHFRPTVGVLLNVTEDHLDYHKDMQEYLDAKLHLFSNMEQGDKALLGEEAQKLASGSNNAGLQRAEQHVFSDTGRFAKAHLKGTHNRLNMEAAYAATAPFGVTLDGALAAVKDFSAAPHTLETVARGHGIVFVNDSKATTVDSVRAALESFTDPVLLLAGGHYKGGDLASLADLLKKHVRAVGLYGDSRDVFEAAWDGIVDLEWHESMEDAARALMHKAHDGDVMLLSPATSSFDQYANYKARGDDFRRIANILSK</sequence>
<dbReference type="InterPro" id="IPR005762">
    <property type="entry name" value="MurD"/>
</dbReference>
<dbReference type="NCBIfam" id="TIGR01087">
    <property type="entry name" value="murD"/>
    <property type="match status" value="1"/>
</dbReference>
<comment type="pathway">
    <text evidence="2 7 8">Cell wall biogenesis; peptidoglycan biosynthesis.</text>
</comment>
<accession>A0A8G2C9Q8</accession>
<dbReference type="InterPro" id="IPR004101">
    <property type="entry name" value="Mur_ligase_C"/>
</dbReference>
<keyword evidence="3 7" id="KW-0963">Cytoplasm</keyword>
<feature type="domain" description="Mur ligase C-terminal" evidence="9">
    <location>
        <begin position="299"/>
        <end position="407"/>
    </location>
</feature>